<evidence type="ECO:0000256" key="4">
    <source>
        <dbReference type="ARBA" id="ARBA00022692"/>
    </source>
</evidence>
<dbReference type="EMBL" id="JBBVGT010000002">
    <property type="protein sequence ID" value="MFB5945338.1"/>
    <property type="molecule type" value="Genomic_DNA"/>
</dbReference>
<feature type="signal peptide" evidence="9">
    <location>
        <begin position="1"/>
        <end position="21"/>
    </location>
</feature>
<keyword evidence="2 8" id="KW-0813">Transport</keyword>
<keyword evidence="3 8" id="KW-1134">Transmembrane beta strand</keyword>
<accession>A0ABV5CD83</accession>
<keyword evidence="7 8" id="KW-0998">Cell outer membrane</keyword>
<comment type="caution">
    <text evidence="11">The sequence shown here is derived from an EMBL/GenBank/DDBJ whole genome shotgun (WGS) entry which is preliminary data.</text>
</comment>
<keyword evidence="12" id="KW-1185">Reference proteome</keyword>
<proteinExistence type="inferred from homology"/>
<keyword evidence="5" id="KW-0798">TonB box</keyword>
<comment type="similarity">
    <text evidence="8">Belongs to the TonB-dependent receptor family.</text>
</comment>
<dbReference type="Gene3D" id="2.60.40.1120">
    <property type="entry name" value="Carboxypeptidase-like, regulatory domain"/>
    <property type="match status" value="1"/>
</dbReference>
<evidence type="ECO:0000256" key="6">
    <source>
        <dbReference type="ARBA" id="ARBA00023136"/>
    </source>
</evidence>
<protein>
    <submittedName>
        <fullName evidence="11">SusC/RagA family TonB-linked outer membrane protein</fullName>
    </submittedName>
</protein>
<dbReference type="InterPro" id="IPR037066">
    <property type="entry name" value="Plug_dom_sf"/>
</dbReference>
<keyword evidence="4 8" id="KW-0812">Transmembrane</keyword>
<dbReference type="SUPFAM" id="SSF49464">
    <property type="entry name" value="Carboxypeptidase regulatory domain-like"/>
    <property type="match status" value="1"/>
</dbReference>
<dbReference type="Pfam" id="PF00593">
    <property type="entry name" value="TonB_dep_Rec_b-barrel"/>
    <property type="match status" value="1"/>
</dbReference>
<sequence>MKQKLLVFFMLSVLLVGTAFAQSKTVTGTVTASDDGSPLPGVTVLIDGTNEGTQTDQNGNYSLTVPSNATSLTFSYIGFESQSVVVGNRTNVSVVLQTSASTLSEVVISAGGIEVQKRAQGYASTDIKAADLTTARPVNIASGLSGKVAGMRINATSGGVNPNYRVNLRGMRSLTGNNEALIVLDNIVVPNEVLGNLNPSDVANITVLNGAGASALYGSEASNGALIITTKKGQAGSTRVTVSNTSTFEQVAFYPDLQTSFGAGSDRDLQIYTPYENQQFGPKFDGSMREIGYILPYPDATLQSVPYAATDEKKEFWQNGYTNQTDLAVSTGTDRGTMYLSAQYADVEGTTPGDLFNRATVRFNGTYEMAKNLTATVSSSYTQNNYDITTSTATLYDQLLQTPANIPVTAYKDWRNDPFASPDGYYNAYYNNPYFTADNNRRNARNEYVIGGVELKYAPLDWLDFTYRIGLTSRSYTAKEFQDIYTYSPFTKNQAQASTYKVQDIAGLTYENSMSTTRVNSDFMAGLKKDVDDFTFRLTLGAAVRQDQTRSADAEVLGLVIPGLFNLGNSTNPPTATESNYTARQVGLYGDLNIGYRNYLFLHITGRNDWTSTLASDNNSFFYPAADVSFIATDAIESLQDIEGIDFVKLRAGISKTGNVNLGNRSQFGAYKLDPTFGQGAGYPYSGTGGFTINNTMVAANLNPEITNGYEFGFDANFWTNRIQTRFTYFDNQTTDQTVRTGVSSTTGFSTYLLNAAKTSSRGIETSLRLVPIRTADWEVSVGGNFSYYDNEVLEVSDDADQLQLGAYGSGAGSYAVKGQPFPVLMGSTHERDDQGRIIVDPSSGYPTESQNISILGNAAPKHILGLDLGVTWRQLTLSALAEYRGGYSYFFAGSTIDFSGSSIATTYYDRDRFVIPNSSYLDESGNYVPNTNITVRDGGPGFWTMAGTRTGIDENYVISGAFWKLREIALSYDLPKEFLARSQFIEGARLSLQGRNLFMWTPKTNIYTDPEYSDGDGLNNGNAIGLANLGQTPPSRYFGLTVSLTF</sequence>
<name>A0ABV5CD83_9SPHI</name>
<gene>
    <name evidence="11" type="ORF">WKR92_05810</name>
</gene>
<evidence type="ECO:0000256" key="7">
    <source>
        <dbReference type="ARBA" id="ARBA00023237"/>
    </source>
</evidence>
<dbReference type="PROSITE" id="PS52016">
    <property type="entry name" value="TONB_DEPENDENT_REC_3"/>
    <property type="match status" value="1"/>
</dbReference>
<dbReference type="Gene3D" id="2.40.170.20">
    <property type="entry name" value="TonB-dependent receptor, beta-barrel domain"/>
    <property type="match status" value="1"/>
</dbReference>
<evidence type="ECO:0000256" key="1">
    <source>
        <dbReference type="ARBA" id="ARBA00004571"/>
    </source>
</evidence>
<evidence type="ECO:0000256" key="2">
    <source>
        <dbReference type="ARBA" id="ARBA00022448"/>
    </source>
</evidence>
<keyword evidence="6 8" id="KW-0472">Membrane</keyword>
<evidence type="ECO:0000256" key="9">
    <source>
        <dbReference type="SAM" id="SignalP"/>
    </source>
</evidence>
<evidence type="ECO:0000259" key="10">
    <source>
        <dbReference type="Pfam" id="PF00593"/>
    </source>
</evidence>
<dbReference type="InterPro" id="IPR008969">
    <property type="entry name" value="CarboxyPept-like_regulatory"/>
</dbReference>
<keyword evidence="9" id="KW-0732">Signal</keyword>
<dbReference type="RefSeq" id="WP_375556879.1">
    <property type="nucleotide sequence ID" value="NZ_JBBVGT010000002.1"/>
</dbReference>
<dbReference type="Gene3D" id="2.170.130.10">
    <property type="entry name" value="TonB-dependent receptor, plug domain"/>
    <property type="match status" value="1"/>
</dbReference>
<evidence type="ECO:0000256" key="8">
    <source>
        <dbReference type="PROSITE-ProRule" id="PRU01360"/>
    </source>
</evidence>
<evidence type="ECO:0000313" key="11">
    <source>
        <dbReference type="EMBL" id="MFB5945338.1"/>
    </source>
</evidence>
<organism evidence="11 12">
    <name type="scientific">Albibacterium profundi</name>
    <dbReference type="NCBI Taxonomy" id="3134906"/>
    <lineage>
        <taxon>Bacteria</taxon>
        <taxon>Pseudomonadati</taxon>
        <taxon>Bacteroidota</taxon>
        <taxon>Sphingobacteriia</taxon>
        <taxon>Sphingobacteriales</taxon>
        <taxon>Sphingobacteriaceae</taxon>
        <taxon>Albibacterium</taxon>
    </lineage>
</organism>
<dbReference type="InterPro" id="IPR036942">
    <property type="entry name" value="Beta-barrel_TonB_sf"/>
</dbReference>
<reference evidence="11 12" key="1">
    <citation type="submission" date="2024-04" db="EMBL/GenBank/DDBJ databases">
        <title>Albibacterium profundi sp. nov., isolated from sediment of the Challenger Deep of Mariana Trench.</title>
        <authorList>
            <person name="Wang Y."/>
        </authorList>
    </citation>
    <scope>NUCLEOTIDE SEQUENCE [LARGE SCALE GENOMIC DNA]</scope>
    <source>
        <strain evidence="11 12">RHL897</strain>
    </source>
</reference>
<evidence type="ECO:0000256" key="3">
    <source>
        <dbReference type="ARBA" id="ARBA00022452"/>
    </source>
</evidence>
<dbReference type="NCBIfam" id="TIGR04056">
    <property type="entry name" value="OMP_RagA_SusC"/>
    <property type="match status" value="1"/>
</dbReference>
<dbReference type="Pfam" id="PF13715">
    <property type="entry name" value="CarbopepD_reg_2"/>
    <property type="match status" value="1"/>
</dbReference>
<dbReference type="InterPro" id="IPR039426">
    <property type="entry name" value="TonB-dep_rcpt-like"/>
</dbReference>
<evidence type="ECO:0000256" key="5">
    <source>
        <dbReference type="ARBA" id="ARBA00023077"/>
    </source>
</evidence>
<dbReference type="InterPro" id="IPR023996">
    <property type="entry name" value="TonB-dep_OMP_SusC/RagA"/>
</dbReference>
<feature type="chain" id="PRO_5046633276" evidence="9">
    <location>
        <begin position="22"/>
        <end position="1047"/>
    </location>
</feature>
<comment type="subcellular location">
    <subcellularLocation>
        <location evidence="1 8">Cell outer membrane</location>
        <topology evidence="1 8">Multi-pass membrane protein</topology>
    </subcellularLocation>
</comment>
<feature type="domain" description="TonB-dependent receptor-like beta-barrel" evidence="10">
    <location>
        <begin position="409"/>
        <end position="794"/>
    </location>
</feature>
<dbReference type="SUPFAM" id="SSF56935">
    <property type="entry name" value="Porins"/>
    <property type="match status" value="1"/>
</dbReference>
<dbReference type="Proteomes" id="UP001580928">
    <property type="component" value="Unassembled WGS sequence"/>
</dbReference>
<evidence type="ECO:0000313" key="12">
    <source>
        <dbReference type="Proteomes" id="UP001580928"/>
    </source>
</evidence>
<dbReference type="InterPro" id="IPR000531">
    <property type="entry name" value="Beta-barrel_TonB"/>
</dbReference>